<organism evidence="2 3">
    <name type="scientific">Pannus brasiliensis CCIBt3594</name>
    <dbReference type="NCBI Taxonomy" id="1427578"/>
    <lineage>
        <taxon>Bacteria</taxon>
        <taxon>Bacillati</taxon>
        <taxon>Cyanobacteriota</taxon>
        <taxon>Cyanophyceae</taxon>
        <taxon>Oscillatoriophycideae</taxon>
        <taxon>Chroococcales</taxon>
        <taxon>Microcystaceae</taxon>
        <taxon>Pannus</taxon>
    </lineage>
</organism>
<comment type="caution">
    <text evidence="2">The sequence shown here is derived from an EMBL/GenBank/DDBJ whole genome shotgun (WGS) entry which is preliminary data.</text>
</comment>
<name>A0AAW9R1N9_9CHRO</name>
<keyword evidence="3" id="KW-1185">Reference proteome</keyword>
<dbReference type="AlphaFoldDB" id="A0AAW9R1N9"/>
<sequence length="77" mass="7959">MKIRQFLTGLAVASVFLSIPSIASATGAGDTTVSTDVDQLIQEAGKYDDVMEAVVPVAVASITFAAGAKVLKRVIYA</sequence>
<reference evidence="2 3" key="1">
    <citation type="submission" date="2024-01" db="EMBL/GenBank/DDBJ databases">
        <title>Genomic insights into the taxonomy and metabolism of the cyanobacterium Pannus brasiliensis CCIBt3594.</title>
        <authorList>
            <person name="Machado M."/>
            <person name="Botero N.B."/>
            <person name="Andreote A.P.D."/>
            <person name="Feitosa A.M.T."/>
            <person name="Popin R."/>
            <person name="Sivonen K."/>
            <person name="Fiore M.F."/>
        </authorList>
    </citation>
    <scope>NUCLEOTIDE SEQUENCE [LARGE SCALE GENOMIC DNA]</scope>
    <source>
        <strain evidence="2 3">CCIBt3594</strain>
    </source>
</reference>
<feature type="chain" id="PRO_5043679055" evidence="1">
    <location>
        <begin position="26"/>
        <end position="77"/>
    </location>
</feature>
<proteinExistence type="predicted"/>
<protein>
    <submittedName>
        <fullName evidence="2">Uncharacterized protein</fullName>
    </submittedName>
</protein>
<dbReference type="Proteomes" id="UP001328733">
    <property type="component" value="Unassembled WGS sequence"/>
</dbReference>
<dbReference type="RefSeq" id="WP_332867375.1">
    <property type="nucleotide sequence ID" value="NZ_JBAFSM010000064.1"/>
</dbReference>
<evidence type="ECO:0000256" key="1">
    <source>
        <dbReference type="SAM" id="SignalP"/>
    </source>
</evidence>
<keyword evidence="1" id="KW-0732">Signal</keyword>
<accession>A0AAW9R1N9</accession>
<evidence type="ECO:0000313" key="3">
    <source>
        <dbReference type="Proteomes" id="UP001328733"/>
    </source>
</evidence>
<feature type="signal peptide" evidence="1">
    <location>
        <begin position="1"/>
        <end position="25"/>
    </location>
</feature>
<dbReference type="EMBL" id="JBAFSM010000064">
    <property type="protein sequence ID" value="MEG3439904.1"/>
    <property type="molecule type" value="Genomic_DNA"/>
</dbReference>
<evidence type="ECO:0000313" key="2">
    <source>
        <dbReference type="EMBL" id="MEG3439904.1"/>
    </source>
</evidence>
<gene>
    <name evidence="2" type="ORF">V0288_22445</name>
</gene>